<accession>A0ABQ6CDW7</accession>
<reference evidence="2" key="1">
    <citation type="journal article" date="2019" name="Int. J. Syst. Evol. Microbiol.">
        <title>The Global Catalogue of Microorganisms (GCM) 10K type strain sequencing project: providing services to taxonomists for standard genome sequencing and annotation.</title>
        <authorList>
            <consortium name="The Broad Institute Genomics Platform"/>
            <consortium name="The Broad Institute Genome Sequencing Center for Infectious Disease"/>
            <person name="Wu L."/>
            <person name="Ma J."/>
        </authorList>
    </citation>
    <scope>NUCLEOTIDE SEQUENCE [LARGE SCALE GENOMIC DNA]</scope>
    <source>
        <strain evidence="2">NBRC 101365</strain>
    </source>
</reference>
<evidence type="ECO:0000313" key="1">
    <source>
        <dbReference type="EMBL" id="GLS18558.1"/>
    </source>
</evidence>
<dbReference type="Proteomes" id="UP001156882">
    <property type="component" value="Unassembled WGS sequence"/>
</dbReference>
<dbReference type="RefSeq" id="WP_284311424.1">
    <property type="nucleotide sequence ID" value="NZ_BSPC01000014.1"/>
</dbReference>
<protein>
    <submittedName>
        <fullName evidence="1">Uncharacterized protein</fullName>
    </submittedName>
</protein>
<gene>
    <name evidence="1" type="ORF">GCM10007874_15750</name>
</gene>
<comment type="caution">
    <text evidence="1">The sequence shown here is derived from an EMBL/GenBank/DDBJ whole genome shotgun (WGS) entry which is preliminary data.</text>
</comment>
<evidence type="ECO:0000313" key="2">
    <source>
        <dbReference type="Proteomes" id="UP001156882"/>
    </source>
</evidence>
<organism evidence="1 2">
    <name type="scientific">Labrys miyagiensis</name>
    <dbReference type="NCBI Taxonomy" id="346912"/>
    <lineage>
        <taxon>Bacteria</taxon>
        <taxon>Pseudomonadati</taxon>
        <taxon>Pseudomonadota</taxon>
        <taxon>Alphaproteobacteria</taxon>
        <taxon>Hyphomicrobiales</taxon>
        <taxon>Xanthobacteraceae</taxon>
        <taxon>Labrys</taxon>
    </lineage>
</organism>
<dbReference type="EMBL" id="BSPC01000014">
    <property type="protein sequence ID" value="GLS18558.1"/>
    <property type="molecule type" value="Genomic_DNA"/>
</dbReference>
<proteinExistence type="predicted"/>
<sequence>MEKDVILLDGFGITASDLVPPGTVATILHGGDVKVFAAEDLRATVERLGSNKSFGMPASWKVSGKFESGPWLGQR</sequence>
<keyword evidence="2" id="KW-1185">Reference proteome</keyword>
<name>A0ABQ6CDW7_9HYPH</name>